<evidence type="ECO:0000313" key="3">
    <source>
        <dbReference type="Proteomes" id="UP000486534"/>
    </source>
</evidence>
<name>A0A7X1PI76_9PSED</name>
<dbReference type="AlphaFoldDB" id="A0A7X1PI76"/>
<dbReference type="RefSeq" id="WP_152896667.1">
    <property type="nucleotide sequence ID" value="NZ_WHUV01000001.1"/>
</dbReference>
<reference evidence="1 3" key="1">
    <citation type="submission" date="2019-10" db="EMBL/GenBank/DDBJ databases">
        <title>Pseudomonas dajingensis sp. nov., isolated from the profound head ulcers of farmed Murray cod (Maccullochella peelii peelii).</title>
        <authorList>
            <person name="Liu Y."/>
        </authorList>
    </citation>
    <scope>NUCLEOTIDE SEQUENCE [LARGE SCALE GENOMIC DNA]</scope>
    <source>
        <strain evidence="1 3">MC042</strain>
    </source>
</reference>
<protein>
    <submittedName>
        <fullName evidence="1">Uncharacterized protein</fullName>
    </submittedName>
</protein>
<evidence type="ECO:0000313" key="2">
    <source>
        <dbReference type="EMBL" id="MQA57184.1"/>
    </source>
</evidence>
<dbReference type="EMBL" id="WHUV01000001">
    <property type="protein sequence ID" value="MQA52342.1"/>
    <property type="molecule type" value="Genomic_DNA"/>
</dbReference>
<evidence type="ECO:0000313" key="1">
    <source>
        <dbReference type="EMBL" id="MQA52342.1"/>
    </source>
</evidence>
<dbReference type="EMBL" id="WHUV01000006">
    <property type="protein sequence ID" value="MQA57184.1"/>
    <property type="molecule type" value="Genomic_DNA"/>
</dbReference>
<organism evidence="1 3">
    <name type="scientific">Pseudomonas piscis</name>
    <dbReference type="NCBI Taxonomy" id="2614538"/>
    <lineage>
        <taxon>Bacteria</taxon>
        <taxon>Pseudomonadati</taxon>
        <taxon>Pseudomonadota</taxon>
        <taxon>Gammaproteobacteria</taxon>
        <taxon>Pseudomonadales</taxon>
        <taxon>Pseudomonadaceae</taxon>
        <taxon>Pseudomonas</taxon>
    </lineage>
</organism>
<proteinExistence type="predicted"/>
<gene>
    <name evidence="1" type="ORF">GDH07_03275</name>
    <name evidence="2" type="ORF">GDH07_28060</name>
</gene>
<accession>A0A7X1PI76</accession>
<sequence>MAEVLDDGLDQQLTRVLHSALDLQAIRQVLVLYRERGFSAQVVYDRLAHLRLEAVGAEEDRILEAMDIASGYCPARCRVWEPAP</sequence>
<dbReference type="Proteomes" id="UP000486534">
    <property type="component" value="Unassembled WGS sequence"/>
</dbReference>
<comment type="caution">
    <text evidence="1">The sequence shown here is derived from an EMBL/GenBank/DDBJ whole genome shotgun (WGS) entry which is preliminary data.</text>
</comment>